<dbReference type="EMBL" id="VCAU01000045">
    <property type="protein sequence ID" value="KAF9888560.1"/>
    <property type="molecule type" value="Genomic_DNA"/>
</dbReference>
<evidence type="ECO:0000256" key="8">
    <source>
        <dbReference type="ARBA" id="ARBA00022801"/>
    </source>
</evidence>
<dbReference type="GO" id="GO:0008270">
    <property type="term" value="F:zinc ion binding"/>
    <property type="evidence" value="ECO:0007669"/>
    <property type="project" value="InterPro"/>
</dbReference>
<evidence type="ECO:0000313" key="16">
    <source>
        <dbReference type="EMBL" id="KAF9888560.1"/>
    </source>
</evidence>
<keyword evidence="6 13" id="KW-0479">Metal-binding</keyword>
<proteinExistence type="inferred from homology"/>
<feature type="domain" description="FTP" evidence="15">
    <location>
        <begin position="80"/>
        <end position="131"/>
    </location>
</feature>
<evidence type="ECO:0000259" key="15">
    <source>
        <dbReference type="Pfam" id="PF07504"/>
    </source>
</evidence>
<dbReference type="PRINTS" id="PR00999">
    <property type="entry name" value="FUNGALYSIN"/>
</dbReference>
<comment type="similarity">
    <text evidence="3 14">Belongs to the peptidase M36 family.</text>
</comment>
<feature type="binding site" evidence="13">
    <location>
        <position position="458"/>
    </location>
    <ligand>
        <name>Zn(2+)</name>
        <dbReference type="ChEBI" id="CHEBI:29105"/>
        <note>catalytic</note>
    </ligand>
</feature>
<evidence type="ECO:0000256" key="7">
    <source>
        <dbReference type="ARBA" id="ARBA00022729"/>
    </source>
</evidence>
<dbReference type="InterPro" id="IPR001842">
    <property type="entry name" value="Peptidase_M36"/>
</dbReference>
<dbReference type="Pfam" id="PF07504">
    <property type="entry name" value="FTP"/>
    <property type="match status" value="1"/>
</dbReference>
<dbReference type="GO" id="GO:0005576">
    <property type="term" value="C:extracellular region"/>
    <property type="evidence" value="ECO:0007669"/>
    <property type="project" value="UniProtKB-SubCell"/>
</dbReference>
<keyword evidence="9 13" id="KW-0862">Zinc</keyword>
<dbReference type="PANTHER" id="PTHR33478:SF1">
    <property type="entry name" value="EXTRACELLULAR METALLOPROTEINASE MEP"/>
    <property type="match status" value="1"/>
</dbReference>
<evidence type="ECO:0000256" key="11">
    <source>
        <dbReference type="ARBA" id="ARBA00023145"/>
    </source>
</evidence>
<sequence length="633" mass="69593">MRLLPIAGALALPLCLLAHPTNKARGLTRRFDPSHYRLQGSAEYTSSRNSLARSLTPEATDGKSYVDVAKEVLKSAHPDATFRVVDDHYVGDNGVAHVYLRQTAHGIDIDNADFNVNIGKNGKVISHGNSFFTGDIPQTNPLNKRDFSDPVDALRAAARKLRLPITGDDITSDGFHGSESYTFKGTKGARSDPTANLVYFARPDNTLSLAWRVETEMNSNWLLTYVDAETAETIHGVVDYAASAKYEVYPWGVNDPSEGSRVILEDPWDDEASEFTWISDGDTRYKTTRGNNGIAQTNPDGDNEYKNDYRPHSESLNFVYPYPSSNSSDPASYADASVTQLFYTANTYHDLLYHLGFNEKAGNFEANNNGEGGIGNDPVILNAQDGLDLNNAQFFSPPDGTPGRMSMFLWNSSTPMRDGVFEAGIVIHEYTHGLSMRLTGGPLNGRCLASLEAAGMGEGWSDFFPTAIRLKAGDTRETDYTMGAWADNDPAGIRLHPYSTSMKTNPLTFSAVNNFTMLHQIGTVWNSMLYEVMWNLIDKHGKNDSPTPDFKDGVPTDGKYLSMKLLMDGMALQPCTPDFISARDAILDADVALTDGDNQCEIWKGFAKRGLGEKATRIGKLHTDNFDLPSDVC</sequence>
<keyword evidence="5 14" id="KW-0645">Protease</keyword>
<dbReference type="EC" id="3.4.24.-" evidence="14"/>
<evidence type="ECO:0000313" key="17">
    <source>
        <dbReference type="Proteomes" id="UP001194746"/>
    </source>
</evidence>
<keyword evidence="7 14" id="KW-0732">Signal</keyword>
<dbReference type="Proteomes" id="UP001194746">
    <property type="component" value="Unassembled WGS sequence"/>
</dbReference>
<dbReference type="SUPFAM" id="SSF55486">
    <property type="entry name" value="Metalloproteases ('zincins'), catalytic domain"/>
    <property type="match status" value="1"/>
</dbReference>
<name>A0AAD4CL60_ASPNN</name>
<feature type="chain" id="PRO_5041772341" description="Extracellular metalloproteinase" evidence="14">
    <location>
        <begin position="19"/>
        <end position="633"/>
    </location>
</feature>
<dbReference type="InterPro" id="IPR050371">
    <property type="entry name" value="Fungal_virulence_M36"/>
</dbReference>
<keyword evidence="8 14" id="KW-0378">Hydrolase</keyword>
<dbReference type="InterPro" id="IPR027268">
    <property type="entry name" value="Peptidase_M4/M1_CTD_sf"/>
</dbReference>
<dbReference type="GO" id="GO:0006508">
    <property type="term" value="P:proteolysis"/>
    <property type="evidence" value="ECO:0007669"/>
    <property type="project" value="UniProtKB-KW"/>
</dbReference>
<dbReference type="Gene3D" id="3.10.170.10">
    <property type="match status" value="1"/>
</dbReference>
<comment type="cofactor">
    <cofactor evidence="13">
        <name>Zn(2+)</name>
        <dbReference type="ChEBI" id="CHEBI:29105"/>
    </cofactor>
    <text evidence="13">Binds 1 zinc ion per subunit.</text>
</comment>
<reference evidence="16" key="2">
    <citation type="submission" date="2020-02" db="EMBL/GenBank/DDBJ databases">
        <authorList>
            <person name="Gilchrist C.L.M."/>
            <person name="Chooi Y.-H."/>
        </authorList>
    </citation>
    <scope>NUCLEOTIDE SEQUENCE</scope>
    <source>
        <strain evidence="16">MST-FP2251</strain>
    </source>
</reference>
<keyword evidence="11 14" id="KW-0865">Zymogen</keyword>
<dbReference type="Gene3D" id="1.10.390.10">
    <property type="entry name" value="Neutral Protease Domain 2"/>
    <property type="match status" value="1"/>
</dbReference>
<evidence type="ECO:0000256" key="1">
    <source>
        <dbReference type="ARBA" id="ARBA00003174"/>
    </source>
</evidence>
<comment type="subcellular location">
    <subcellularLocation>
        <location evidence="2 14">Secreted</location>
    </subcellularLocation>
</comment>
<evidence type="ECO:0000256" key="9">
    <source>
        <dbReference type="ARBA" id="ARBA00022833"/>
    </source>
</evidence>
<organism evidence="16 17">
    <name type="scientific">Aspergillus nanangensis</name>
    <dbReference type="NCBI Taxonomy" id="2582783"/>
    <lineage>
        <taxon>Eukaryota</taxon>
        <taxon>Fungi</taxon>
        <taxon>Dikarya</taxon>
        <taxon>Ascomycota</taxon>
        <taxon>Pezizomycotina</taxon>
        <taxon>Eurotiomycetes</taxon>
        <taxon>Eurotiomycetidae</taxon>
        <taxon>Eurotiales</taxon>
        <taxon>Aspergillaceae</taxon>
        <taxon>Aspergillus</taxon>
        <taxon>Aspergillus subgen. Circumdati</taxon>
    </lineage>
</organism>
<reference evidence="16" key="1">
    <citation type="journal article" date="2019" name="Beilstein J. Org. Chem.">
        <title>Nanangenines: drimane sesquiterpenoids as the dominant metabolite cohort of a novel Australian fungus, Aspergillus nanangensis.</title>
        <authorList>
            <person name="Lacey H.J."/>
            <person name="Gilchrist C.L.M."/>
            <person name="Crombie A."/>
            <person name="Kalaitzis J.A."/>
            <person name="Vuong D."/>
            <person name="Rutledge P.J."/>
            <person name="Turner P."/>
            <person name="Pitt J.I."/>
            <person name="Lacey E."/>
            <person name="Chooi Y.H."/>
            <person name="Piggott A.M."/>
        </authorList>
    </citation>
    <scope>NUCLEOTIDE SEQUENCE</scope>
    <source>
        <strain evidence="16">MST-FP2251</strain>
    </source>
</reference>
<feature type="active site" evidence="12">
    <location>
        <position position="429"/>
    </location>
</feature>
<dbReference type="AlphaFoldDB" id="A0AAD4CL60"/>
<accession>A0AAD4CL60</accession>
<feature type="signal peptide" evidence="14">
    <location>
        <begin position="1"/>
        <end position="18"/>
    </location>
</feature>
<keyword evidence="10 14" id="KW-0482">Metalloprotease</keyword>
<evidence type="ECO:0000256" key="13">
    <source>
        <dbReference type="PIRSR" id="PIRSR601842-2"/>
    </source>
</evidence>
<evidence type="ECO:0000256" key="4">
    <source>
        <dbReference type="ARBA" id="ARBA00022525"/>
    </source>
</evidence>
<evidence type="ECO:0000256" key="12">
    <source>
        <dbReference type="PIRSR" id="PIRSR601842-1"/>
    </source>
</evidence>
<comment type="function">
    <text evidence="1">Secreted metalloproteinase that allows assimilation of proteinaceous substrates.</text>
</comment>
<keyword evidence="4 14" id="KW-0964">Secreted</keyword>
<evidence type="ECO:0000256" key="5">
    <source>
        <dbReference type="ARBA" id="ARBA00022670"/>
    </source>
</evidence>
<keyword evidence="17" id="KW-1185">Reference proteome</keyword>
<dbReference type="GO" id="GO:0004222">
    <property type="term" value="F:metalloendopeptidase activity"/>
    <property type="evidence" value="ECO:0007669"/>
    <property type="project" value="InterPro"/>
</dbReference>
<evidence type="ECO:0000256" key="14">
    <source>
        <dbReference type="RuleBase" id="RU364017"/>
    </source>
</evidence>
<evidence type="ECO:0000256" key="3">
    <source>
        <dbReference type="ARBA" id="ARBA00006006"/>
    </source>
</evidence>
<feature type="binding site" evidence="13">
    <location>
        <position position="428"/>
    </location>
    <ligand>
        <name>Zn(2+)</name>
        <dbReference type="ChEBI" id="CHEBI:29105"/>
        <note>catalytic</note>
    </ligand>
</feature>
<evidence type="ECO:0000256" key="10">
    <source>
        <dbReference type="ARBA" id="ARBA00023049"/>
    </source>
</evidence>
<comment type="caution">
    <text evidence="16">The sequence shown here is derived from an EMBL/GenBank/DDBJ whole genome shotgun (WGS) entry which is preliminary data.</text>
</comment>
<dbReference type="InterPro" id="IPR011096">
    <property type="entry name" value="FTP_domain"/>
</dbReference>
<evidence type="ECO:0000256" key="6">
    <source>
        <dbReference type="ARBA" id="ARBA00022723"/>
    </source>
</evidence>
<protein>
    <recommendedName>
        <fullName evidence="14">Extracellular metalloproteinase</fullName>
        <ecNumber evidence="14">3.4.24.-</ecNumber>
    </recommendedName>
    <alternativeName>
        <fullName evidence="14">Fungalysin</fullName>
    </alternativeName>
</protein>
<dbReference type="CDD" id="cd09596">
    <property type="entry name" value="M36"/>
    <property type="match status" value="1"/>
</dbReference>
<dbReference type="Pfam" id="PF02128">
    <property type="entry name" value="Peptidase_M36"/>
    <property type="match status" value="1"/>
</dbReference>
<feature type="binding site" evidence="13">
    <location>
        <position position="432"/>
    </location>
    <ligand>
        <name>Zn(2+)</name>
        <dbReference type="ChEBI" id="CHEBI:29105"/>
        <note>catalytic</note>
    </ligand>
</feature>
<evidence type="ECO:0000256" key="2">
    <source>
        <dbReference type="ARBA" id="ARBA00004613"/>
    </source>
</evidence>
<gene>
    <name evidence="16" type="ORF">FE257_008492</name>
</gene>
<dbReference type="PANTHER" id="PTHR33478">
    <property type="entry name" value="EXTRACELLULAR METALLOPROTEINASE MEP"/>
    <property type="match status" value="1"/>
</dbReference>